<dbReference type="Proteomes" id="UP001589654">
    <property type="component" value="Unassembled WGS sequence"/>
</dbReference>
<accession>A0ABV5J7M6</accession>
<dbReference type="Gene3D" id="2.60.120.560">
    <property type="entry name" value="Exo-inulinase, domain 1"/>
    <property type="match status" value="1"/>
</dbReference>
<proteinExistence type="predicted"/>
<feature type="domain" description="3-keto-alpha-glucoside-1,2-lyase/3-keto-2-hydroxy-glucal hydratase" evidence="1">
    <location>
        <begin position="29"/>
        <end position="236"/>
    </location>
</feature>
<dbReference type="Pfam" id="PF06439">
    <property type="entry name" value="3keto-disac_hyd"/>
    <property type="match status" value="1"/>
</dbReference>
<evidence type="ECO:0000313" key="2">
    <source>
        <dbReference type="EMBL" id="MFB9212200.1"/>
    </source>
</evidence>
<dbReference type="EMBL" id="JBHMEW010000058">
    <property type="protein sequence ID" value="MFB9212200.1"/>
    <property type="molecule type" value="Genomic_DNA"/>
</dbReference>
<reference evidence="2 3" key="1">
    <citation type="submission" date="2024-09" db="EMBL/GenBank/DDBJ databases">
        <authorList>
            <person name="Sun Q."/>
            <person name="Mori K."/>
        </authorList>
    </citation>
    <scope>NUCLEOTIDE SEQUENCE [LARGE SCALE GENOMIC DNA]</scope>
    <source>
        <strain evidence="2 3">CECT 7682</strain>
    </source>
</reference>
<protein>
    <submittedName>
        <fullName evidence="2">DUF1080 domain-containing protein</fullName>
    </submittedName>
</protein>
<organism evidence="2 3">
    <name type="scientific">Echinicola jeungdonensis</name>
    <dbReference type="NCBI Taxonomy" id="709343"/>
    <lineage>
        <taxon>Bacteria</taxon>
        <taxon>Pseudomonadati</taxon>
        <taxon>Bacteroidota</taxon>
        <taxon>Cytophagia</taxon>
        <taxon>Cytophagales</taxon>
        <taxon>Cyclobacteriaceae</taxon>
        <taxon>Echinicola</taxon>
    </lineage>
</organism>
<sequence length="236" mass="26341">MIHYFIKAILCPYAQNHLGVGAEMPQNAELLFDGSKELLHEKWTYWEGPRLAATLPIKWQIVADPVNDGPALSSNAPAGTNEKYGAEDIVTKEKFRDFRLHVEFLIQNEGSNSGVYLQNRYEILVLDGDSTTHGMAAIINEKAAPYHIYYGLGNWNAYDIVFRSARFGETGKLIEKALVTLYFNGQKVHSNEHIKQVWGSEFSGIDGGNEGGKGITNRPSGIKLQSEGHDVLFRNI</sequence>
<dbReference type="InterPro" id="IPR010496">
    <property type="entry name" value="AL/BT2_dom"/>
</dbReference>
<keyword evidence="3" id="KW-1185">Reference proteome</keyword>
<name>A0ABV5J7M6_9BACT</name>
<gene>
    <name evidence="2" type="ORF">ACFFUR_10305</name>
</gene>
<comment type="caution">
    <text evidence="2">The sequence shown here is derived from an EMBL/GenBank/DDBJ whole genome shotgun (WGS) entry which is preliminary data.</text>
</comment>
<evidence type="ECO:0000313" key="3">
    <source>
        <dbReference type="Proteomes" id="UP001589654"/>
    </source>
</evidence>
<evidence type="ECO:0000259" key="1">
    <source>
        <dbReference type="Pfam" id="PF06439"/>
    </source>
</evidence>
<dbReference type="RefSeq" id="WP_353959667.1">
    <property type="nucleotide sequence ID" value="NZ_JAUFQT010000002.1"/>
</dbReference>